<accession>A0ACC2JC26</accession>
<sequence>MAAVGVGWDRAKEFLVPGVVLACDNAPNSVTISGDTEAVQQVLKTVQAERPAPLTKLLQVDKAYHSHHMTEIGETYLDALIRHGIVGKNQTTVPFFSSVEGGLLSSHTTLDAQYWRHNLEAPVKFREAATSILQHEIGRHSLFVEVGPDSALAGPLRQIFTSVTSPAQYVSLMTRYRDCFESFLNAVGKIWSLHIPIRLETLFSDGRCLADLPRYPWDHEGPGYWHESRLSKEWRHRKHPHHELLGIRVPESSEIEPIWRNLLYLQGAPWLRDHKVSGDVVFPFAGYIALAGEAARQLSGIEEGFSVRDFTVRTALILSESEPTEIITTLRPHRVTNSLNSQWWWEFSVTSHSQSGSTWVKHCAGEVRSLPSTSLKPVVETLPTLPRKLAPRDWYRRLDKSGLELGPTFQTFENLETSVNSTCEARAKLIPQPALPVSNYHLHPTLLDGALQPVACAAVSGQARKLKLWLPNGIKKLSVVRSSTLSLSVEVNATAKITSNLSLVGDIWGTSGQTVVLEGSGLRMGLAGSSEPQDTHAAARYTWAPDIDFARIDRLIGPTPERVSFTVMLDRMAKDCLIASAAQIREAQPHLGHLQRYTTWMSSLESKSAPPVPNGLDTVPTSDAQEHIKNSSIDVDQNIAIAVMQQVRSHIGQLLAGKYTFDELFPHQTMTSLSKFALSRVKQEDFISYLSHSKPTLRILQIGDERFPSDSASIIESLTLPGGQGLRCSKFTIASKGYVSGIDQGTQPDDVEHLSLDLNHDLLDQGFMQRRYDLIIASNIVRPGDTSGTQKRLRNIKELLAPRGRLFLQEINPASTWANFVFGSRPNWWSVSESMSDQSEGMGLAEKLRLELLEAGFEDIEAIAADSISATVVVKPSAGLKSEIGMKVTLLCRDLEVRAREILPAEELITSQLQAEGYDVKRCTLEDEIPADQDVLCLLDMGGPFFETMSAAEFSLLKKLLVELSSSGSSVLWATLSCQIGCSHPSYASVIGFARTMRNELLLDFATCEINSWEDDTKLLTRVLGKFLDQRRYSKSDDDRGEDEDDSDSRLRPDFEHVVHGGEVHVGRYYPFALRDEMMTSEPLGRAVLDIETPGRINSLRWEQRELEPLGSDDVELEVYSAGLNFRDILVALNIVEFPIRAFGLEAAGVVTRVGSNVKSITAGDRVVCLKKQTFATKIVVEELACAKIPHGLSFDEAGSMIFVFATAIYSLMNVGNLRKGQSVLIHSACGGVGLAAVQVAQMCEAQIYATVSNEEKTQFLIDNFGIPRSNILYSRDDSFAQGLMQQTDGKGVDLVLNSLSGELLHATWACVAQFGKMVEIGKRDLLGDGKIDMRHFLENRSYSCVDMDMLRDRLDVFGSLVHTTVEYYEQGRICPIRPIKVFSADKIQEACRYMQQGQHIGRICLSLRDSSGKPLPELGLAPRQREVRFDRTASYLLVGGLGGIGRAVARWMIEHGAGELVFLSRNACLDSDDNIFINELESMGCRRARLVAGDVTRFEDVDKAIRAAESPLKGIIQMASK</sequence>
<gene>
    <name evidence="1" type="ORF">O1611_g8798</name>
</gene>
<comment type="caution">
    <text evidence="1">The sequence shown here is derived from an EMBL/GenBank/DDBJ whole genome shotgun (WGS) entry which is preliminary data.</text>
</comment>
<name>A0ACC2JC26_9PEZI</name>
<dbReference type="Proteomes" id="UP001153332">
    <property type="component" value="Unassembled WGS sequence"/>
</dbReference>
<dbReference type="EMBL" id="JAPUUL010002731">
    <property type="protein sequence ID" value="KAJ8124842.1"/>
    <property type="molecule type" value="Genomic_DNA"/>
</dbReference>
<proteinExistence type="predicted"/>
<evidence type="ECO:0000313" key="2">
    <source>
        <dbReference type="Proteomes" id="UP001153332"/>
    </source>
</evidence>
<keyword evidence="2" id="KW-1185">Reference proteome</keyword>
<organism evidence="1 2">
    <name type="scientific">Lasiodiplodia mahajangana</name>
    <dbReference type="NCBI Taxonomy" id="1108764"/>
    <lineage>
        <taxon>Eukaryota</taxon>
        <taxon>Fungi</taxon>
        <taxon>Dikarya</taxon>
        <taxon>Ascomycota</taxon>
        <taxon>Pezizomycotina</taxon>
        <taxon>Dothideomycetes</taxon>
        <taxon>Dothideomycetes incertae sedis</taxon>
        <taxon>Botryosphaeriales</taxon>
        <taxon>Botryosphaeriaceae</taxon>
        <taxon>Lasiodiplodia</taxon>
    </lineage>
</organism>
<protein>
    <submittedName>
        <fullName evidence="1">Uncharacterized protein</fullName>
    </submittedName>
</protein>
<reference evidence="1" key="1">
    <citation type="submission" date="2022-12" db="EMBL/GenBank/DDBJ databases">
        <title>Genome Sequence of Lasiodiplodia mahajangana.</title>
        <authorList>
            <person name="Buettner E."/>
        </authorList>
    </citation>
    <scope>NUCLEOTIDE SEQUENCE</scope>
    <source>
        <strain evidence="1">VT137</strain>
    </source>
</reference>
<evidence type="ECO:0000313" key="1">
    <source>
        <dbReference type="EMBL" id="KAJ8124842.1"/>
    </source>
</evidence>